<keyword evidence="3" id="KW-1185">Reference proteome</keyword>
<dbReference type="EMBL" id="LSRX01000468">
    <property type="protein sequence ID" value="OLP96401.1"/>
    <property type="molecule type" value="Genomic_DNA"/>
</dbReference>
<evidence type="ECO:0000313" key="3">
    <source>
        <dbReference type="Proteomes" id="UP000186817"/>
    </source>
</evidence>
<feature type="region of interest" description="Disordered" evidence="1">
    <location>
        <begin position="1"/>
        <end position="23"/>
    </location>
</feature>
<accession>A0A1Q9DMK1</accession>
<reference evidence="2 3" key="1">
    <citation type="submission" date="2016-02" db="EMBL/GenBank/DDBJ databases">
        <title>Genome analysis of coral dinoflagellate symbionts highlights evolutionary adaptations to a symbiotic lifestyle.</title>
        <authorList>
            <person name="Aranda M."/>
            <person name="Li Y."/>
            <person name="Liew Y.J."/>
            <person name="Baumgarten S."/>
            <person name="Simakov O."/>
            <person name="Wilson M."/>
            <person name="Piel J."/>
            <person name="Ashoor H."/>
            <person name="Bougouffa S."/>
            <person name="Bajic V.B."/>
            <person name="Ryu T."/>
            <person name="Ravasi T."/>
            <person name="Bayer T."/>
            <person name="Micklem G."/>
            <person name="Kim H."/>
            <person name="Bhak J."/>
            <person name="Lajeunesse T.C."/>
            <person name="Voolstra C.R."/>
        </authorList>
    </citation>
    <scope>NUCLEOTIDE SEQUENCE [LARGE SCALE GENOMIC DNA]</scope>
    <source>
        <strain evidence="2 3">CCMP2467</strain>
    </source>
</reference>
<sequence>MARGPVGGSREEGEPDSGRSCSGRATVCFRDQSGRGAVKDSIDCLVCRKQVLAPQKDFHFAESHIHLPVAAVCQNVLKN</sequence>
<comment type="caution">
    <text evidence="2">The sequence shown here is derived from an EMBL/GenBank/DDBJ whole genome shotgun (WGS) entry which is preliminary data.</text>
</comment>
<organism evidence="2 3">
    <name type="scientific">Symbiodinium microadriaticum</name>
    <name type="common">Dinoflagellate</name>
    <name type="synonym">Zooxanthella microadriatica</name>
    <dbReference type="NCBI Taxonomy" id="2951"/>
    <lineage>
        <taxon>Eukaryota</taxon>
        <taxon>Sar</taxon>
        <taxon>Alveolata</taxon>
        <taxon>Dinophyceae</taxon>
        <taxon>Suessiales</taxon>
        <taxon>Symbiodiniaceae</taxon>
        <taxon>Symbiodinium</taxon>
    </lineage>
</organism>
<proteinExistence type="predicted"/>
<gene>
    <name evidence="2" type="ORF">AK812_SmicGene21383</name>
</gene>
<dbReference type="Proteomes" id="UP000186817">
    <property type="component" value="Unassembled WGS sequence"/>
</dbReference>
<name>A0A1Q9DMK1_SYMMI</name>
<dbReference type="AlphaFoldDB" id="A0A1Q9DMK1"/>
<evidence type="ECO:0000256" key="1">
    <source>
        <dbReference type="SAM" id="MobiDB-lite"/>
    </source>
</evidence>
<evidence type="ECO:0000313" key="2">
    <source>
        <dbReference type="EMBL" id="OLP96401.1"/>
    </source>
</evidence>
<protein>
    <submittedName>
        <fullName evidence="2">Uncharacterized protein</fullName>
    </submittedName>
</protein>